<dbReference type="GO" id="GO:0017171">
    <property type="term" value="F:serine hydrolase activity"/>
    <property type="evidence" value="ECO:0007669"/>
    <property type="project" value="TreeGrafter"/>
</dbReference>
<evidence type="ECO:0000256" key="4">
    <source>
        <dbReference type="RuleBase" id="RU004262"/>
    </source>
</evidence>
<dbReference type="InterPro" id="IPR013818">
    <property type="entry name" value="Lipase"/>
</dbReference>
<sequence>MFFHGPAEANYTQHYIKDSSQILSHRSFNKNRPTVLYISGWFMNPKSENSQFLIKAYLKRGDYNLLVLDWGDYSVGFYDAVMIRISIIARIIGESFTELFDNGLNTKTFHCVGHSFGAHACGIIGRELYRKSNQKHKLNRITGLDPAGPGFFPVASFEKPLNKNDAEFVDAIHSDVFFVGTKFTVGHVDFYPNFNMMQPACPSPSADSFFDFVNLMCSHLNAVRYFADSMKRGNGKLFPSRQCDSWEEFIEEKCRTNTLNYMGIQANPKAQ</sequence>
<dbReference type="InterPro" id="IPR000734">
    <property type="entry name" value="TAG_lipase"/>
</dbReference>
<dbReference type="AlphaFoldDB" id="A0A1J1IC57"/>
<keyword evidence="7" id="KW-1185">Reference proteome</keyword>
<dbReference type="EMBL" id="CVRI01000047">
    <property type="protein sequence ID" value="CRK97871.1"/>
    <property type="molecule type" value="Genomic_DNA"/>
</dbReference>
<protein>
    <submittedName>
        <fullName evidence="6">CLUMA_CG011246, isoform A</fullName>
    </submittedName>
</protein>
<dbReference type="GO" id="GO:0005615">
    <property type="term" value="C:extracellular space"/>
    <property type="evidence" value="ECO:0007669"/>
    <property type="project" value="TreeGrafter"/>
</dbReference>
<dbReference type="Pfam" id="PF00151">
    <property type="entry name" value="Lipase"/>
    <property type="match status" value="1"/>
</dbReference>
<dbReference type="PRINTS" id="PR00821">
    <property type="entry name" value="TAGLIPASE"/>
</dbReference>
<accession>A0A1J1IC57</accession>
<name>A0A1J1IC57_9DIPT</name>
<dbReference type="GO" id="GO:0016298">
    <property type="term" value="F:lipase activity"/>
    <property type="evidence" value="ECO:0007669"/>
    <property type="project" value="InterPro"/>
</dbReference>
<dbReference type="OrthoDB" id="199913at2759"/>
<evidence type="ECO:0000256" key="1">
    <source>
        <dbReference type="ARBA" id="ARBA00004613"/>
    </source>
</evidence>
<dbReference type="Proteomes" id="UP000183832">
    <property type="component" value="Unassembled WGS sequence"/>
</dbReference>
<dbReference type="SUPFAM" id="SSF53474">
    <property type="entry name" value="alpha/beta-Hydrolases"/>
    <property type="match status" value="1"/>
</dbReference>
<comment type="similarity">
    <text evidence="2 4">Belongs to the AB hydrolase superfamily. Lipase family.</text>
</comment>
<feature type="non-terminal residue" evidence="6">
    <location>
        <position position="271"/>
    </location>
</feature>
<feature type="domain" description="Lipase" evidence="5">
    <location>
        <begin position="9"/>
        <end position="267"/>
    </location>
</feature>
<evidence type="ECO:0000259" key="5">
    <source>
        <dbReference type="Pfam" id="PF00151"/>
    </source>
</evidence>
<dbReference type="GO" id="GO:0016042">
    <property type="term" value="P:lipid catabolic process"/>
    <property type="evidence" value="ECO:0007669"/>
    <property type="project" value="TreeGrafter"/>
</dbReference>
<evidence type="ECO:0000256" key="3">
    <source>
        <dbReference type="ARBA" id="ARBA00022525"/>
    </source>
</evidence>
<dbReference type="PANTHER" id="PTHR11610">
    <property type="entry name" value="LIPASE"/>
    <property type="match status" value="1"/>
</dbReference>
<dbReference type="Gene3D" id="3.40.50.1820">
    <property type="entry name" value="alpha/beta hydrolase"/>
    <property type="match status" value="1"/>
</dbReference>
<evidence type="ECO:0000313" key="7">
    <source>
        <dbReference type="Proteomes" id="UP000183832"/>
    </source>
</evidence>
<evidence type="ECO:0000313" key="6">
    <source>
        <dbReference type="EMBL" id="CRK97871.1"/>
    </source>
</evidence>
<evidence type="ECO:0000256" key="2">
    <source>
        <dbReference type="ARBA" id="ARBA00010701"/>
    </source>
</evidence>
<dbReference type="PANTHER" id="PTHR11610:SF37">
    <property type="entry name" value="GH01208P"/>
    <property type="match status" value="1"/>
</dbReference>
<comment type="subcellular location">
    <subcellularLocation>
        <location evidence="1">Secreted</location>
    </subcellularLocation>
</comment>
<dbReference type="STRING" id="568069.A0A1J1IC57"/>
<organism evidence="6 7">
    <name type="scientific">Clunio marinus</name>
    <dbReference type="NCBI Taxonomy" id="568069"/>
    <lineage>
        <taxon>Eukaryota</taxon>
        <taxon>Metazoa</taxon>
        <taxon>Ecdysozoa</taxon>
        <taxon>Arthropoda</taxon>
        <taxon>Hexapoda</taxon>
        <taxon>Insecta</taxon>
        <taxon>Pterygota</taxon>
        <taxon>Neoptera</taxon>
        <taxon>Endopterygota</taxon>
        <taxon>Diptera</taxon>
        <taxon>Nematocera</taxon>
        <taxon>Chironomoidea</taxon>
        <taxon>Chironomidae</taxon>
        <taxon>Clunio</taxon>
    </lineage>
</organism>
<proteinExistence type="inferred from homology"/>
<gene>
    <name evidence="6" type="ORF">CLUMA_CG011246</name>
</gene>
<keyword evidence="3" id="KW-0964">Secreted</keyword>
<reference evidence="6 7" key="1">
    <citation type="submission" date="2015-04" db="EMBL/GenBank/DDBJ databases">
        <authorList>
            <person name="Syromyatnikov M.Y."/>
            <person name="Popov V.N."/>
        </authorList>
    </citation>
    <scope>NUCLEOTIDE SEQUENCE [LARGE SCALE GENOMIC DNA]</scope>
</reference>
<dbReference type="InterPro" id="IPR029058">
    <property type="entry name" value="AB_hydrolase_fold"/>
</dbReference>